<dbReference type="Proteomes" id="UP000243686">
    <property type="component" value="Unassembled WGS sequence"/>
</dbReference>
<evidence type="ECO:0000256" key="1">
    <source>
        <dbReference type="SAM" id="Coils"/>
    </source>
</evidence>
<evidence type="ECO:0000313" key="5">
    <source>
        <dbReference type="Proteomes" id="UP000243686"/>
    </source>
</evidence>
<dbReference type="InterPro" id="IPR036322">
    <property type="entry name" value="WD40_repeat_dom_sf"/>
</dbReference>
<name>A0A1S8WZ74_OPIVI</name>
<proteinExistence type="predicted"/>
<gene>
    <name evidence="4" type="ORF">X801_04376</name>
</gene>
<feature type="compositionally biased region" description="Basic and acidic residues" evidence="2">
    <location>
        <begin position="796"/>
        <end position="807"/>
    </location>
</feature>
<feature type="region of interest" description="Disordered" evidence="2">
    <location>
        <begin position="1103"/>
        <end position="1126"/>
    </location>
</feature>
<feature type="compositionally biased region" description="Basic and acidic residues" evidence="2">
    <location>
        <begin position="232"/>
        <end position="250"/>
    </location>
</feature>
<feature type="coiled-coil region" evidence="1">
    <location>
        <begin position="275"/>
        <end position="302"/>
    </location>
</feature>
<feature type="non-terminal residue" evidence="4">
    <location>
        <position position="1"/>
    </location>
</feature>
<evidence type="ECO:0000256" key="2">
    <source>
        <dbReference type="SAM" id="MobiDB-lite"/>
    </source>
</evidence>
<feature type="region of interest" description="Disordered" evidence="2">
    <location>
        <begin position="581"/>
        <end position="601"/>
    </location>
</feature>
<evidence type="ECO:0000313" key="4">
    <source>
        <dbReference type="EMBL" id="OON19754.1"/>
    </source>
</evidence>
<feature type="non-terminal residue" evidence="4">
    <location>
        <position position="1399"/>
    </location>
</feature>
<organism evidence="4 5">
    <name type="scientific">Opisthorchis viverrini</name>
    <name type="common">Southeast Asian liver fluke</name>
    <dbReference type="NCBI Taxonomy" id="6198"/>
    <lineage>
        <taxon>Eukaryota</taxon>
        <taxon>Metazoa</taxon>
        <taxon>Spiralia</taxon>
        <taxon>Lophotrochozoa</taxon>
        <taxon>Platyhelminthes</taxon>
        <taxon>Trematoda</taxon>
        <taxon>Digenea</taxon>
        <taxon>Opisthorchiida</taxon>
        <taxon>Opisthorchiata</taxon>
        <taxon>Opisthorchiidae</taxon>
        <taxon>Opisthorchis</taxon>
    </lineage>
</organism>
<feature type="compositionally biased region" description="Basic and acidic residues" evidence="2">
    <location>
        <begin position="814"/>
        <end position="825"/>
    </location>
</feature>
<evidence type="ECO:0000259" key="3">
    <source>
        <dbReference type="PROSITE" id="PS00028"/>
    </source>
</evidence>
<dbReference type="InterPro" id="IPR013087">
    <property type="entry name" value="Znf_C2H2_type"/>
</dbReference>
<accession>A0A1S8WZ74</accession>
<dbReference type="PROSITE" id="PS00028">
    <property type="entry name" value="ZINC_FINGER_C2H2_1"/>
    <property type="match status" value="1"/>
</dbReference>
<keyword evidence="1" id="KW-0175">Coiled coil</keyword>
<feature type="region of interest" description="Disordered" evidence="2">
    <location>
        <begin position="696"/>
        <end position="845"/>
    </location>
</feature>
<dbReference type="EMBL" id="KV893082">
    <property type="protein sequence ID" value="OON19754.1"/>
    <property type="molecule type" value="Genomic_DNA"/>
</dbReference>
<feature type="compositionally biased region" description="Polar residues" evidence="2">
    <location>
        <begin position="826"/>
        <end position="835"/>
    </location>
</feature>
<feature type="compositionally biased region" description="Basic and acidic residues" evidence="2">
    <location>
        <begin position="586"/>
        <end position="596"/>
    </location>
</feature>
<sequence>NADKLSIIGLEKSYSVISSGTVVRQFTFTKEFNLPCIEVKQKEQRLSAKHRLGYYGSLPSLSIENQDSSIHSVPEAVPVSGLTKDQPLHGPITMDQTLLPGEGMPTRSGAITPTKYGYYAPIDTKMNAAWPGPPLSRVNEIHWTQDALHPNLIFQEPVFSRPRSGRQPISPTGNQYAYDDGENAIYEPIQNSDTPLTFSQAQVALNNMVPIEFQMRVDRYHSSGAKSADSVSEFHDRYDSEDSVPDDVRPNNFEKEFQAQIERQNALLHVIQIEKMNLEGRMRSALRQRKELQDRLRLYRQQTGYPVRNKSSEYYCRPQTMYPDEPTYFNAVQSYPSPGTNPNERMVMSGQRVRQSPAWNIPNMSHVDVTPYSGMRPNGVTSESSKWSAPLMDQREENQVPHLTRRYTHSSYSPGQVAMDFGDSQTKGARQRPRGSSSSSTSDHITVKGENVQRYSFPTQVSSSIAPGALDGAVQREIFLRQRPNRHTKLSESIKENSPSYAFGGNSSPSFVGSMCVPINSSPQRHKSPNVRYSMANIPYGAAEDFKPINEPQATPTNFWMPASSPKPPNAALNGHETLVNTQNDTDCRPVRRRNVDPQTRQTRILHSRKPIIPDLYEPGQQNIIENCIPLRETAASSKYYRKQINILNQENNPPTHKESRKPAVKKNLTSENRSPSSSPEPIDEEIAEICARDVTQQAVTSQRGNPTNGPRRITHPDPLPVHVEEEDTDAEFDMTPVQERHISKGRRQSPTINNPRKSTKNVFVYNPGDNKYVRPELGTVTQRAVSATRPPESQSRADVKITKEPKANASELGRNDQELSEKTDSNPISTQSLSKTEESPHSPVVMMATSSTAPRTNMPVMPVEFSNISSASETIRVGKQTLGKQEEVKIMCLGPIDGFQLEPKSSGLYRSEEIDSPISPIWIAICSGDLSVSIYDLKTRCQLLNCRDHEQFSRTPVVALLSFVATSNINKTSTDRSLTNNSKAVSGLLCVVQVDGHMTLYNIASRRVSGRLASNQKIAQAMLLPHTKILHNCLAQNILLIGCNGAIFCCQWRFSVYTTDHTNVRHPHWEGELHDLGANIYHHLTEDKRVLPFICCICPHQTKSSNGRPISESGESPTNTSSSKRLQPTNFCLVAATLLKHEDPEAVNLRICSWEPRGQKLAACDKVTKILNLNIACELVGITYAEIAGSSSICVCLTTQVYWFNLKSLDLMSTLKLPLCAQPASLLAPVWPQTFSGCATQSPQSERLWTAASTGRLLEISAFESQRRRDAQGRNCLIMLYAVPSDSKITTVTSTLNEKEIVLVGTDKGEIHVIHFPKNYHVCKMPNCPVGLPTADDLVHHVVCDHYLAKPSCFDRTGFQCEWPECDFIPLSLDGPKSAEVKFRQSLFMHQIPGHSDE</sequence>
<protein>
    <recommendedName>
        <fullName evidence="3">C2H2-type domain-containing protein</fullName>
    </recommendedName>
</protein>
<feature type="domain" description="C2H2-type" evidence="3">
    <location>
        <begin position="1324"/>
        <end position="1347"/>
    </location>
</feature>
<feature type="region of interest" description="Disordered" evidence="2">
    <location>
        <begin position="224"/>
        <end position="250"/>
    </location>
</feature>
<feature type="region of interest" description="Disordered" evidence="2">
    <location>
        <begin position="648"/>
        <end position="683"/>
    </location>
</feature>
<dbReference type="SUPFAM" id="SSF50978">
    <property type="entry name" value="WD40 repeat-like"/>
    <property type="match status" value="1"/>
</dbReference>
<feature type="compositionally biased region" description="Polar residues" evidence="2">
    <location>
        <begin position="780"/>
        <end position="795"/>
    </location>
</feature>
<feature type="region of interest" description="Disordered" evidence="2">
    <location>
        <begin position="409"/>
        <end position="451"/>
    </location>
</feature>
<keyword evidence="5" id="KW-1185">Reference proteome</keyword>
<feature type="compositionally biased region" description="Polar residues" evidence="2">
    <location>
        <begin position="696"/>
        <end position="709"/>
    </location>
</feature>
<reference evidence="4 5" key="1">
    <citation type="submission" date="2015-03" db="EMBL/GenBank/DDBJ databases">
        <title>Draft genome of the nematode, Opisthorchis viverrini.</title>
        <authorList>
            <person name="Mitreva M."/>
        </authorList>
    </citation>
    <scope>NUCLEOTIDE SEQUENCE [LARGE SCALE GENOMIC DNA]</scope>
    <source>
        <strain evidence="4">Khon Kaen</strain>
    </source>
</reference>